<dbReference type="FunFam" id="3.30.870.10:FF:000001">
    <property type="entry name" value="Polyphosphate kinase"/>
    <property type="match status" value="1"/>
</dbReference>
<keyword evidence="15" id="KW-1185">Reference proteome</keyword>
<dbReference type="NCBIfam" id="NF003918">
    <property type="entry name" value="PRK05443.1-2"/>
    <property type="match status" value="1"/>
</dbReference>
<evidence type="ECO:0000259" key="11">
    <source>
        <dbReference type="Pfam" id="PF13089"/>
    </source>
</evidence>
<dbReference type="GO" id="GO:0008976">
    <property type="term" value="F:polyphosphate kinase activity"/>
    <property type="evidence" value="ECO:0007669"/>
    <property type="project" value="UniProtKB-UniRule"/>
</dbReference>
<feature type="binding site" evidence="8">
    <location>
        <position position="428"/>
    </location>
    <ligand>
        <name>Mg(2+)</name>
        <dbReference type="ChEBI" id="CHEBI:18420"/>
    </ligand>
</feature>
<keyword evidence="5 8" id="KW-0418">Kinase</keyword>
<evidence type="ECO:0000256" key="2">
    <source>
        <dbReference type="ARBA" id="ARBA00022679"/>
    </source>
</evidence>
<organism evidence="14 15">
    <name type="scientific">Thermanaerovibrio velox DSM 12556</name>
    <dbReference type="NCBI Taxonomy" id="926567"/>
    <lineage>
        <taxon>Bacteria</taxon>
        <taxon>Thermotogati</taxon>
        <taxon>Synergistota</taxon>
        <taxon>Synergistia</taxon>
        <taxon>Synergistales</taxon>
        <taxon>Synergistaceae</taxon>
        <taxon>Thermanaerovibrio</taxon>
    </lineage>
</organism>
<dbReference type="NCBIfam" id="TIGR03705">
    <property type="entry name" value="poly_P_kin"/>
    <property type="match status" value="1"/>
</dbReference>
<name>H0UQA5_9BACT</name>
<comment type="similarity">
    <text evidence="8 9">Belongs to the polyphosphate kinase 1 (PPK1) family.</text>
</comment>
<dbReference type="SUPFAM" id="SSF56024">
    <property type="entry name" value="Phospholipase D/nuclease"/>
    <property type="match status" value="2"/>
</dbReference>
<dbReference type="Proteomes" id="UP000005730">
    <property type="component" value="Chromosome"/>
</dbReference>
<reference evidence="14 15" key="1">
    <citation type="submission" date="2011-10" db="EMBL/GenBank/DDBJ databases">
        <title>The Noncontiguous Finished genome of Thermanaerovibrio velox DSM 12556.</title>
        <authorList>
            <consortium name="US DOE Joint Genome Institute (JGI-PGF)"/>
            <person name="Lucas S."/>
            <person name="Copeland A."/>
            <person name="Lapidus A."/>
            <person name="Glavina del Rio T."/>
            <person name="Dalin E."/>
            <person name="Tice H."/>
            <person name="Bruce D."/>
            <person name="Goodwin L."/>
            <person name="Pitluck S."/>
            <person name="Peters L."/>
            <person name="Mikhailova N."/>
            <person name="Teshima H."/>
            <person name="Kyrpides N."/>
            <person name="Mavromatis K."/>
            <person name="Ivanova N."/>
            <person name="Markowitz V."/>
            <person name="Cheng J.-F."/>
            <person name="Hugenholtz P."/>
            <person name="Woyke T."/>
            <person name="Wu D."/>
            <person name="Spring S."/>
            <person name="Brambilla E.-M."/>
            <person name="Klenk H.-P."/>
            <person name="Eisen J.A."/>
        </authorList>
    </citation>
    <scope>NUCLEOTIDE SEQUENCE [LARGE SCALE GENOMIC DNA]</scope>
    <source>
        <strain evidence="14 15">DSM 12556</strain>
    </source>
</reference>
<dbReference type="Pfam" id="PF13089">
    <property type="entry name" value="PP_kinase_N"/>
    <property type="match status" value="1"/>
</dbReference>
<dbReference type="CDD" id="cd09168">
    <property type="entry name" value="PLDc_PaPPK1_C2_like"/>
    <property type="match status" value="1"/>
</dbReference>
<dbReference type="RefSeq" id="WP_006584238.1">
    <property type="nucleotide sequence ID" value="NZ_CM001377.1"/>
</dbReference>
<dbReference type="HAMAP" id="MF_00347">
    <property type="entry name" value="Polyphosphate_kinase"/>
    <property type="match status" value="1"/>
</dbReference>
<dbReference type="InterPro" id="IPR003414">
    <property type="entry name" value="PP_kinase"/>
</dbReference>
<evidence type="ECO:0000256" key="6">
    <source>
        <dbReference type="ARBA" id="ARBA00022840"/>
    </source>
</evidence>
<dbReference type="PIRSF" id="PIRSF015589">
    <property type="entry name" value="PP_kinase"/>
    <property type="match status" value="1"/>
</dbReference>
<evidence type="ECO:0000256" key="4">
    <source>
        <dbReference type="ARBA" id="ARBA00022741"/>
    </source>
</evidence>
<feature type="binding site" evidence="8">
    <location>
        <position position="615"/>
    </location>
    <ligand>
        <name>ATP</name>
        <dbReference type="ChEBI" id="CHEBI:30616"/>
    </ligand>
</feature>
<proteinExistence type="inferred from homology"/>
<keyword evidence="2 8" id="KW-0808">Transferase</keyword>
<comment type="catalytic activity">
    <reaction evidence="8 9">
        <text>[phosphate](n) + ATP = [phosphate](n+1) + ADP</text>
        <dbReference type="Rhea" id="RHEA:19573"/>
        <dbReference type="Rhea" id="RHEA-COMP:9859"/>
        <dbReference type="Rhea" id="RHEA-COMP:14280"/>
        <dbReference type="ChEBI" id="CHEBI:16838"/>
        <dbReference type="ChEBI" id="CHEBI:30616"/>
        <dbReference type="ChEBI" id="CHEBI:456216"/>
        <dbReference type="EC" id="2.7.4.1"/>
    </reaction>
</comment>
<comment type="PTM">
    <text evidence="8 9">An intermediate of this reaction is the autophosphorylated ppk in which a phosphate is covalently linked to a histidine residue through a N-P bond.</text>
</comment>
<gene>
    <name evidence="8" type="primary">ppk</name>
    <name evidence="14" type="ORF">TheveDRAFT_1625</name>
</gene>
<dbReference type="PANTHER" id="PTHR30218:SF0">
    <property type="entry name" value="POLYPHOSPHATE KINASE"/>
    <property type="match status" value="1"/>
</dbReference>
<evidence type="ECO:0000256" key="3">
    <source>
        <dbReference type="ARBA" id="ARBA00022723"/>
    </source>
</evidence>
<dbReference type="HOGENOM" id="CLU_009678_5_0_0"/>
<dbReference type="InterPro" id="IPR041108">
    <property type="entry name" value="PP_kinase_C_1"/>
</dbReference>
<dbReference type="GO" id="GO:0005524">
    <property type="term" value="F:ATP binding"/>
    <property type="evidence" value="ECO:0007669"/>
    <property type="project" value="UniProtKB-KW"/>
</dbReference>
<comment type="cofactor">
    <cofactor evidence="8">
        <name>Mg(2+)</name>
        <dbReference type="ChEBI" id="CHEBI:18420"/>
    </cofactor>
</comment>
<feature type="domain" description="Polyphosphate kinase C-terminal" evidence="12">
    <location>
        <begin position="526"/>
        <end position="688"/>
    </location>
</feature>
<dbReference type="Pfam" id="PF13090">
    <property type="entry name" value="PP_kinase_C"/>
    <property type="match status" value="1"/>
</dbReference>
<dbReference type="SUPFAM" id="SSF140356">
    <property type="entry name" value="PPK N-terminal domain-like"/>
    <property type="match status" value="1"/>
</dbReference>
<dbReference type="Gene3D" id="3.30.870.10">
    <property type="entry name" value="Endonuclease Chain A"/>
    <property type="match status" value="2"/>
</dbReference>
<evidence type="ECO:0000313" key="14">
    <source>
        <dbReference type="EMBL" id="EHM10743.1"/>
    </source>
</evidence>
<dbReference type="NCBIfam" id="NF003921">
    <property type="entry name" value="PRK05443.2-2"/>
    <property type="match status" value="1"/>
</dbReference>
<dbReference type="Gene3D" id="3.30.1840.10">
    <property type="entry name" value="Polyphosphate kinase middle domain"/>
    <property type="match status" value="1"/>
</dbReference>
<dbReference type="InterPro" id="IPR025200">
    <property type="entry name" value="PPK_C_dom2"/>
</dbReference>
<evidence type="ECO:0000256" key="8">
    <source>
        <dbReference type="HAMAP-Rule" id="MF_00347"/>
    </source>
</evidence>
<dbReference type="InterPro" id="IPR036832">
    <property type="entry name" value="PPK_N_dom_sf"/>
</dbReference>
<dbReference type="GO" id="GO:0006799">
    <property type="term" value="P:polyphosphate biosynthetic process"/>
    <property type="evidence" value="ECO:0007669"/>
    <property type="project" value="UniProtKB-UniRule"/>
</dbReference>
<evidence type="ECO:0000256" key="7">
    <source>
        <dbReference type="ARBA" id="ARBA00022842"/>
    </source>
</evidence>
<dbReference type="STRING" id="926567.TheveDRAFT_1625"/>
<dbReference type="Pfam" id="PF17941">
    <property type="entry name" value="PP_kinase_C_1"/>
    <property type="match status" value="1"/>
</dbReference>
<dbReference type="GO" id="GO:0009358">
    <property type="term" value="C:polyphosphate kinase complex"/>
    <property type="evidence" value="ECO:0007669"/>
    <property type="project" value="InterPro"/>
</dbReference>
<dbReference type="Pfam" id="PF02503">
    <property type="entry name" value="PP_kinase"/>
    <property type="match status" value="1"/>
</dbReference>
<dbReference type="InterPro" id="IPR036830">
    <property type="entry name" value="PP_kinase_middle_dom_sf"/>
</dbReference>
<feature type="domain" description="Polyphosphate kinase middle" evidence="10">
    <location>
        <begin position="139"/>
        <end position="328"/>
    </location>
</feature>
<dbReference type="PANTHER" id="PTHR30218">
    <property type="entry name" value="POLYPHOSPHATE KINASE"/>
    <property type="match status" value="1"/>
</dbReference>
<dbReference type="SUPFAM" id="SSF143724">
    <property type="entry name" value="PHP14-like"/>
    <property type="match status" value="1"/>
</dbReference>
<evidence type="ECO:0000256" key="5">
    <source>
        <dbReference type="ARBA" id="ARBA00022777"/>
    </source>
</evidence>
<keyword evidence="7 8" id="KW-0460">Magnesium</keyword>
<evidence type="ECO:0000259" key="12">
    <source>
        <dbReference type="Pfam" id="PF13090"/>
    </source>
</evidence>
<feature type="domain" description="Polyphosphate kinase N-terminal" evidence="11">
    <location>
        <begin position="25"/>
        <end position="130"/>
    </location>
</feature>
<dbReference type="OrthoDB" id="9761456at2"/>
<keyword evidence="6 8" id="KW-0067">ATP-binding</keyword>
<evidence type="ECO:0000313" key="15">
    <source>
        <dbReference type="Proteomes" id="UP000005730"/>
    </source>
</evidence>
<sequence>MRKPKRGKADAPAKEEDLSFGPGCFINRELSWVSFNERVLMQAMDTSWPLLERVKFLSIFYNNLDEFFMIRVSGLVRQLNEGVLDLPPDRMTPSQQLGALRERVVRLIERADRCFRDHLVPELEKAGISFIHPALVKEKQRSYMKRFFEREIFPILTPLAFDAGHPFPHISNLSLNLAVILRDQKRVERFARLKVPDTFPRLMPVPLEEEKPLKRMGLSEGGKRFIWFEELIRMNLESLFPGYRVEDSYLFRVTRDADIEIEEDEADDLLESIQEGVDQREFGSVVRLEIEERAPKRIRNMLAENLGILPHQVYPLTPPLGLSCLMELWRLKRQELKDRPFQAFIPKDLSSGRDLFRTVRSRDVMLFHPYDSFSPLVDFLRQAANDPSVLAIKQTLYRVGPNSPVVEALLEARQQDKQVSVLVELKARFDEENNIGWAKRLESEGVHVVYGVPGLKTHAKICLVVRREKGGIVRYVHLGTGNYNASTASVYSDLGLLTCDPEIGADASEFFNALTGYSKQDSYRKLITAPYAMRKKLLDLIDREVQNHLAGIGGAIIMKMNALVDRSCIEALYRASRKGVPVFLIVRGMCCLRPKVEGLSDRIEVVSIVGRFLEHARVFAFYNGGDPRVYLGSADLMPRNLDRRVELLFPLDDRRLRDAVMRFVLLPQMLDRRRAFCLNPDGTYSPPSSDGFDSQMWLIENRGLWHPKESR</sequence>
<feature type="binding site" evidence="8">
    <location>
        <position position="398"/>
    </location>
    <ligand>
        <name>Mg(2+)</name>
        <dbReference type="ChEBI" id="CHEBI:18420"/>
    </ligand>
</feature>
<comment type="function">
    <text evidence="8 9">Catalyzes the reversible transfer of the terminal phosphate of ATP to form a long-chain polyphosphate (polyP).</text>
</comment>
<dbReference type="eggNOG" id="COG0855">
    <property type="taxonomic scope" value="Bacteria"/>
</dbReference>
<evidence type="ECO:0000256" key="9">
    <source>
        <dbReference type="RuleBase" id="RU003800"/>
    </source>
</evidence>
<feature type="binding site" evidence="8">
    <location>
        <position position="63"/>
    </location>
    <ligand>
        <name>ATP</name>
        <dbReference type="ChEBI" id="CHEBI:30616"/>
    </ligand>
</feature>
<dbReference type="Gene3D" id="1.20.58.310">
    <property type="entry name" value="Polyphosphate kinase N-terminal domain"/>
    <property type="match status" value="1"/>
</dbReference>
<feature type="active site" description="Phosphohistidine intermediate" evidence="8">
    <location>
        <position position="458"/>
    </location>
</feature>
<dbReference type="EC" id="2.7.4.1" evidence="8 9"/>
<protein>
    <recommendedName>
        <fullName evidence="8 9">Polyphosphate kinase</fullName>
        <ecNumber evidence="8 9">2.7.4.1</ecNumber>
    </recommendedName>
    <alternativeName>
        <fullName evidence="8">ATP-polyphosphate phosphotransferase</fullName>
    </alternativeName>
    <alternativeName>
        <fullName evidence="8">Polyphosphoric acid kinase</fullName>
    </alternativeName>
</protein>
<evidence type="ECO:0000256" key="1">
    <source>
        <dbReference type="ARBA" id="ARBA00022553"/>
    </source>
</evidence>
<dbReference type="GO" id="GO:0046872">
    <property type="term" value="F:metal ion binding"/>
    <property type="evidence" value="ECO:0007669"/>
    <property type="project" value="UniProtKB-KW"/>
</dbReference>
<dbReference type="EMBL" id="CM001377">
    <property type="protein sequence ID" value="EHM10743.1"/>
    <property type="molecule type" value="Genomic_DNA"/>
</dbReference>
<keyword evidence="3 8" id="KW-0479">Metal-binding</keyword>
<feature type="binding site" evidence="8">
    <location>
        <position position="587"/>
    </location>
    <ligand>
        <name>ATP</name>
        <dbReference type="ChEBI" id="CHEBI:30616"/>
    </ligand>
</feature>
<dbReference type="AlphaFoldDB" id="H0UQA5"/>
<dbReference type="InterPro" id="IPR024953">
    <property type="entry name" value="PP_kinase_middle"/>
</dbReference>
<evidence type="ECO:0000259" key="10">
    <source>
        <dbReference type="Pfam" id="PF02503"/>
    </source>
</evidence>
<feature type="binding site" evidence="8">
    <location>
        <position position="491"/>
    </location>
    <ligand>
        <name>ATP</name>
        <dbReference type="ChEBI" id="CHEBI:30616"/>
    </ligand>
</feature>
<keyword evidence="1 8" id="KW-0597">Phosphoprotein</keyword>
<dbReference type="InterPro" id="IPR025198">
    <property type="entry name" value="PPK_N_dom"/>
</dbReference>
<accession>H0UQA5</accession>
<feature type="domain" description="Polyphosphate kinase C-terminal" evidence="13">
    <location>
        <begin position="355"/>
        <end position="519"/>
    </location>
</feature>
<evidence type="ECO:0000259" key="13">
    <source>
        <dbReference type="Pfam" id="PF17941"/>
    </source>
</evidence>
<dbReference type="NCBIfam" id="NF003917">
    <property type="entry name" value="PRK05443.1-1"/>
    <property type="match status" value="1"/>
</dbReference>
<keyword evidence="4 8" id="KW-0547">Nucleotide-binding</keyword>
<dbReference type="CDD" id="cd09165">
    <property type="entry name" value="PLDc_PaPPK1_C1_like"/>
    <property type="match status" value="1"/>
</dbReference>